<dbReference type="RefSeq" id="WP_043673658.1">
    <property type="nucleotide sequence ID" value="NZ_BDCI01000004.1"/>
</dbReference>
<evidence type="ECO:0000313" key="1">
    <source>
        <dbReference type="EMBL" id="KIA63030.1"/>
    </source>
</evidence>
<reference evidence="1 2" key="1">
    <citation type="journal article" date="2014" name="Int. J. Syst. Evol. Microbiol.">
        <title>Nocardia vulneris sp. nov., isolated from wounds of human patients in North America.</title>
        <authorList>
            <person name="Lasker B.A."/>
            <person name="Bell M."/>
            <person name="Klenk H.P."/>
            <person name="Sproer C."/>
            <person name="Schumann C."/>
            <person name="Schumann P."/>
            <person name="Brown J.M."/>
        </authorList>
    </citation>
    <scope>NUCLEOTIDE SEQUENCE [LARGE SCALE GENOMIC DNA]</scope>
    <source>
        <strain evidence="1 2">W9851</strain>
    </source>
</reference>
<dbReference type="Proteomes" id="UP000031364">
    <property type="component" value="Unassembled WGS sequence"/>
</dbReference>
<name>A0ABR4ZCI6_9NOCA</name>
<accession>A0ABR4ZCI6</accession>
<keyword evidence="2" id="KW-1185">Reference proteome</keyword>
<evidence type="ECO:0000313" key="2">
    <source>
        <dbReference type="Proteomes" id="UP000031364"/>
    </source>
</evidence>
<protein>
    <submittedName>
        <fullName evidence="1">Uncharacterized protein</fullName>
    </submittedName>
</protein>
<gene>
    <name evidence="1" type="ORF">FG87_21950</name>
</gene>
<dbReference type="EMBL" id="JNFP01000026">
    <property type="protein sequence ID" value="KIA63030.1"/>
    <property type="molecule type" value="Genomic_DNA"/>
</dbReference>
<proteinExistence type="predicted"/>
<organism evidence="1 2">
    <name type="scientific">Nocardia vulneris</name>
    <dbReference type="NCBI Taxonomy" id="1141657"/>
    <lineage>
        <taxon>Bacteria</taxon>
        <taxon>Bacillati</taxon>
        <taxon>Actinomycetota</taxon>
        <taxon>Actinomycetes</taxon>
        <taxon>Mycobacteriales</taxon>
        <taxon>Nocardiaceae</taxon>
        <taxon>Nocardia</taxon>
    </lineage>
</organism>
<comment type="caution">
    <text evidence="1">The sequence shown here is derived from an EMBL/GenBank/DDBJ whole genome shotgun (WGS) entry which is preliminary data.</text>
</comment>
<sequence length="71" mass="8068">MTLSRNETDTAALKVVREKLDRGVSHVEVELILNGPPGAREWSVEELRQVRDRVHELFAEYLAAITPERVA</sequence>